<gene>
    <name evidence="2" type="primary">Mo04674</name>
    <name evidence="2" type="ORF">E5Q_04674</name>
</gene>
<evidence type="ECO:0000256" key="1">
    <source>
        <dbReference type="SAM" id="MobiDB-lite"/>
    </source>
</evidence>
<name>G7E584_MIXOS</name>
<dbReference type="OrthoDB" id="10067381at2759"/>
<keyword evidence="3" id="KW-1185">Reference proteome</keyword>
<dbReference type="AlphaFoldDB" id="G7E584"/>
<dbReference type="OMA" id="WSKSSEP"/>
<accession>G7E584</accession>
<protein>
    <submittedName>
        <fullName evidence="2">Uncharacterized protein</fullName>
    </submittedName>
</protein>
<dbReference type="Pfam" id="PF08939">
    <property type="entry name" value="Bles03"/>
    <property type="match status" value="1"/>
</dbReference>
<dbReference type="EMBL" id="BABT02000150">
    <property type="protein sequence ID" value="GAA97994.1"/>
    <property type="molecule type" value="Genomic_DNA"/>
</dbReference>
<reference evidence="2 3" key="1">
    <citation type="journal article" date="2011" name="J. Gen. Appl. Microbiol.">
        <title>Draft genome sequencing of the enigmatic basidiomycete Mixia osmundae.</title>
        <authorList>
            <person name="Nishida H."/>
            <person name="Nagatsuka Y."/>
            <person name="Sugiyama J."/>
        </authorList>
    </citation>
    <scope>NUCLEOTIDE SEQUENCE [LARGE SCALE GENOMIC DNA]</scope>
    <source>
        <strain evidence="3">CBS 9802 / IAM 14324 / JCM 22182 / KY 12970</strain>
    </source>
</reference>
<proteinExistence type="predicted"/>
<sequence>MTTVLDLALVPRIEYPYYYRQSASSGTIDEFLAEHVPSNTPEVTTIGGARVETPWIYVTTDKQEKSIEGAKDFDELIEPATAILNDLAKEIAAIDDDPQIPIRGRKGVLSKKQARESKHPQAIAEFRKLAEESHYTSGSWLYFIPDLKRGDEAFLRISKALCDEDGALRKTAANACKITTGSPEMARIILYIPDSWDREAAREVCRVSCTELGLTPSAFKPDIYKAAGLDSKHPSKLKASIYVPGDFLSKDELAEIANKRQAALDAMKAQPKRKTLAEEEAANPFEESDDEDNPPKKAKQ</sequence>
<evidence type="ECO:0000313" key="2">
    <source>
        <dbReference type="EMBL" id="GAA97994.1"/>
    </source>
</evidence>
<dbReference type="InParanoid" id="G7E584"/>
<dbReference type="STRING" id="764103.G7E584"/>
<dbReference type="SUPFAM" id="SSF55418">
    <property type="entry name" value="eIF4e-like"/>
    <property type="match status" value="1"/>
</dbReference>
<evidence type="ECO:0000313" key="3">
    <source>
        <dbReference type="Proteomes" id="UP000009131"/>
    </source>
</evidence>
<dbReference type="eggNOG" id="ENOG502S86E">
    <property type="taxonomic scope" value="Eukaryota"/>
</dbReference>
<comment type="caution">
    <text evidence="2">The sequence shown here is derived from an EMBL/GenBank/DDBJ whole genome shotgun (WGS) entry which is preliminary data.</text>
</comment>
<dbReference type="Gene3D" id="3.30.760.10">
    <property type="entry name" value="RNA Cap, Translation Initiation Factor Eif4e"/>
    <property type="match status" value="1"/>
</dbReference>
<dbReference type="RefSeq" id="XP_014569448.1">
    <property type="nucleotide sequence ID" value="XM_014713962.1"/>
</dbReference>
<reference evidence="2 3" key="2">
    <citation type="journal article" date="2012" name="Open Biol.">
        <title>Characteristics of nucleosomes and linker DNA regions on the genome of the basidiomycete Mixia osmundae revealed by mono- and dinucleosome mapping.</title>
        <authorList>
            <person name="Nishida H."/>
            <person name="Kondo S."/>
            <person name="Matsumoto T."/>
            <person name="Suzuki Y."/>
            <person name="Yoshikawa H."/>
            <person name="Taylor T.D."/>
            <person name="Sugiyama J."/>
        </authorList>
    </citation>
    <scope>NUCLEOTIDE SEQUENCE [LARGE SCALE GENOMIC DNA]</scope>
    <source>
        <strain evidence="3">CBS 9802 / IAM 14324 / JCM 22182 / KY 12970</strain>
    </source>
</reference>
<feature type="region of interest" description="Disordered" evidence="1">
    <location>
        <begin position="267"/>
        <end position="300"/>
    </location>
</feature>
<feature type="compositionally biased region" description="Acidic residues" evidence="1">
    <location>
        <begin position="278"/>
        <end position="292"/>
    </location>
</feature>
<dbReference type="InterPro" id="IPR015034">
    <property type="entry name" value="Bles03"/>
</dbReference>
<dbReference type="InterPro" id="IPR023398">
    <property type="entry name" value="TIF_eIF4e-like"/>
</dbReference>
<dbReference type="Proteomes" id="UP000009131">
    <property type="component" value="Unassembled WGS sequence"/>
</dbReference>
<dbReference type="HOGENOM" id="CLU_062058_0_0_1"/>
<organism evidence="2 3">
    <name type="scientific">Mixia osmundae (strain CBS 9802 / IAM 14324 / JCM 22182 / KY 12970)</name>
    <dbReference type="NCBI Taxonomy" id="764103"/>
    <lineage>
        <taxon>Eukaryota</taxon>
        <taxon>Fungi</taxon>
        <taxon>Dikarya</taxon>
        <taxon>Basidiomycota</taxon>
        <taxon>Pucciniomycotina</taxon>
        <taxon>Mixiomycetes</taxon>
        <taxon>Mixiales</taxon>
        <taxon>Mixiaceae</taxon>
        <taxon>Mixia</taxon>
    </lineage>
</organism>